<dbReference type="RefSeq" id="WP_379748294.1">
    <property type="nucleotide sequence ID" value="NZ_JBHTCP010000013.1"/>
</dbReference>
<feature type="binding site" evidence="4">
    <location>
        <position position="217"/>
    </location>
    <ligand>
        <name>Zn(2+)</name>
        <dbReference type="ChEBI" id="CHEBI:29105"/>
    </ligand>
</feature>
<dbReference type="EMBL" id="JBHTCP010000013">
    <property type="protein sequence ID" value="MFC7371587.1"/>
    <property type="molecule type" value="Genomic_DNA"/>
</dbReference>
<dbReference type="PANTHER" id="PTHR43794:SF11">
    <property type="entry name" value="AMIDOHYDROLASE-RELATED DOMAIN-CONTAINING PROTEIN"/>
    <property type="match status" value="1"/>
</dbReference>
<dbReference type="InterPro" id="IPR050287">
    <property type="entry name" value="MTA/SAH_deaminase"/>
</dbReference>
<dbReference type="SUPFAM" id="SSF51338">
    <property type="entry name" value="Composite domain of metallo-dependent hydrolases"/>
    <property type="match status" value="1"/>
</dbReference>
<organism evidence="6 7">
    <name type="scientific">Fictibacillus iocasae</name>
    <dbReference type="NCBI Taxonomy" id="2715437"/>
    <lineage>
        <taxon>Bacteria</taxon>
        <taxon>Bacillati</taxon>
        <taxon>Bacillota</taxon>
        <taxon>Bacilli</taxon>
        <taxon>Bacillales</taxon>
        <taxon>Fictibacillaceae</taxon>
        <taxon>Fictibacillus</taxon>
    </lineage>
</organism>
<sequence>MAGRKGVIGMLLKNVRLLTRNGDGKWSTATSDVLIEGDKIKEIGTFDHEITGHEVVDGKGMLAAPGLINGHQHTPMSLLRCYSDDVPLMTWLNEKMLPIEMKMDENDRYIGALLSMAEMIKSGTTAYADMYIGMDQVADAVTHSGIRASLARGLIAMDSNFEGRLQEAADVVDRYHGAADGRITTMIAPHSPYMCPPDLLKGAVSLASEKGVPLHIHLAETKDEERMIQERYGMRPVQYLQENGVFEQPVLLAHGVHFNEDDFNVLKNIKGGIVHNPVSNAKLGCGISDVKKLMELGITVGLGTDGAGSASTLDLFMEMKAASWMQKLKYEDAGVLSAHEVLSMATVNGAELLGLGGVAGELKPGMKADLILLNMNQLHLTPSYEEASLLVYAASGHDVDTSIINGKMVMRGRELLTVDEEKLKFDARSRAEGLLQRLS</sequence>
<comment type="cofactor">
    <cofactor evidence="4">
        <name>Zn(2+)</name>
        <dbReference type="ChEBI" id="CHEBI:29105"/>
    </cofactor>
    <text evidence="4">Binds 1 zinc ion per subunit.</text>
</comment>
<reference evidence="7" key="1">
    <citation type="journal article" date="2019" name="Int. J. Syst. Evol. Microbiol.">
        <title>The Global Catalogue of Microorganisms (GCM) 10K type strain sequencing project: providing services to taxonomists for standard genome sequencing and annotation.</title>
        <authorList>
            <consortium name="The Broad Institute Genomics Platform"/>
            <consortium name="The Broad Institute Genome Sequencing Center for Infectious Disease"/>
            <person name="Wu L."/>
            <person name="Ma J."/>
        </authorList>
    </citation>
    <scope>NUCLEOTIDE SEQUENCE [LARGE SCALE GENOMIC DNA]</scope>
    <source>
        <strain evidence="7">NBRC 106396</strain>
    </source>
</reference>
<evidence type="ECO:0000313" key="7">
    <source>
        <dbReference type="Proteomes" id="UP001596549"/>
    </source>
</evidence>
<keyword evidence="2 4" id="KW-0378">Hydrolase</keyword>
<evidence type="ECO:0000256" key="4">
    <source>
        <dbReference type="HAMAP-Rule" id="MF_01281"/>
    </source>
</evidence>
<feature type="binding site" evidence="4">
    <location>
        <position position="100"/>
    </location>
    <ligand>
        <name>substrate</name>
    </ligand>
</feature>
<keyword evidence="7" id="KW-1185">Reference proteome</keyword>
<keyword evidence="3 4" id="KW-0862">Zinc</keyword>
<evidence type="ECO:0000256" key="3">
    <source>
        <dbReference type="ARBA" id="ARBA00022833"/>
    </source>
</evidence>
<proteinExistence type="inferred from homology"/>
<feature type="binding site" evidence="4">
    <location>
        <position position="71"/>
    </location>
    <ligand>
        <name>Zn(2+)</name>
        <dbReference type="ChEBI" id="CHEBI:29105"/>
    </ligand>
</feature>
<dbReference type="EC" id="3.5.4.31" evidence="4"/>
<dbReference type="InterPro" id="IPR011059">
    <property type="entry name" value="Metal-dep_hydrolase_composite"/>
</dbReference>
<comment type="catalytic activity">
    <reaction evidence="4">
        <text>S-methyl-5'-thioadenosine + H2O + H(+) = S-methyl-5'-thioinosine + NH4(+)</text>
        <dbReference type="Rhea" id="RHEA:25025"/>
        <dbReference type="ChEBI" id="CHEBI:15377"/>
        <dbReference type="ChEBI" id="CHEBI:15378"/>
        <dbReference type="ChEBI" id="CHEBI:17509"/>
        <dbReference type="ChEBI" id="CHEBI:28938"/>
        <dbReference type="ChEBI" id="CHEBI:48595"/>
        <dbReference type="EC" id="3.5.4.31"/>
    </reaction>
</comment>
<comment type="caution">
    <text evidence="6">The sequence shown here is derived from an EMBL/GenBank/DDBJ whole genome shotgun (WGS) entry which is preliminary data.</text>
</comment>
<feature type="binding site" evidence="4">
    <location>
        <position position="305"/>
    </location>
    <ligand>
        <name>substrate</name>
    </ligand>
</feature>
<protein>
    <recommendedName>
        <fullName evidence="4">5-methylthioadenosine/S-adenosylhomocysteine deaminase</fullName>
        <shortName evidence="4">MTA/SAH deaminase</shortName>
        <ecNumber evidence="4">3.5.4.28</ecNumber>
        <ecNumber evidence="4">3.5.4.31</ecNumber>
    </recommendedName>
</protein>
<dbReference type="InterPro" id="IPR032466">
    <property type="entry name" value="Metal_Hydrolase"/>
</dbReference>
<dbReference type="SUPFAM" id="SSF51556">
    <property type="entry name" value="Metallo-dependent hydrolases"/>
    <property type="match status" value="1"/>
</dbReference>
<comment type="catalytic activity">
    <reaction evidence="4">
        <text>S-adenosyl-L-homocysteine + H2O + H(+) = S-inosyl-L-homocysteine + NH4(+)</text>
        <dbReference type="Rhea" id="RHEA:20716"/>
        <dbReference type="ChEBI" id="CHEBI:15377"/>
        <dbReference type="ChEBI" id="CHEBI:15378"/>
        <dbReference type="ChEBI" id="CHEBI:28938"/>
        <dbReference type="ChEBI" id="CHEBI:57856"/>
        <dbReference type="ChEBI" id="CHEBI:57985"/>
        <dbReference type="EC" id="3.5.4.28"/>
    </reaction>
</comment>
<dbReference type="HAMAP" id="MF_01281">
    <property type="entry name" value="MTA_SAH_deamin"/>
    <property type="match status" value="1"/>
</dbReference>
<feature type="binding site" evidence="4">
    <location>
        <position position="190"/>
    </location>
    <ligand>
        <name>substrate</name>
    </ligand>
</feature>
<dbReference type="InterPro" id="IPR023512">
    <property type="entry name" value="Deaminase_MtaD/DadD"/>
</dbReference>
<comment type="similarity">
    <text evidence="4">Belongs to the metallo-dependent hydrolases superfamily. MTA/SAH deaminase family.</text>
</comment>
<evidence type="ECO:0000259" key="5">
    <source>
        <dbReference type="Pfam" id="PF01979"/>
    </source>
</evidence>
<comment type="caution">
    <text evidence="4">Lacks conserved residue(s) required for the propagation of feature annotation.</text>
</comment>
<dbReference type="PANTHER" id="PTHR43794">
    <property type="entry name" value="AMINOHYDROLASE SSNA-RELATED"/>
    <property type="match status" value="1"/>
</dbReference>
<evidence type="ECO:0000256" key="2">
    <source>
        <dbReference type="ARBA" id="ARBA00022801"/>
    </source>
</evidence>
<feature type="binding site" evidence="4">
    <location>
        <position position="305"/>
    </location>
    <ligand>
        <name>Zn(2+)</name>
        <dbReference type="ChEBI" id="CHEBI:29105"/>
    </ligand>
</feature>
<keyword evidence="1 4" id="KW-0479">Metal-binding</keyword>
<dbReference type="InterPro" id="IPR006680">
    <property type="entry name" value="Amidohydro-rel"/>
</dbReference>
<feature type="binding site" evidence="4">
    <location>
        <position position="152"/>
    </location>
    <ligand>
        <name>substrate</name>
    </ligand>
</feature>
<gene>
    <name evidence="4" type="primary">mtaD</name>
    <name evidence="6" type="ORF">ACFQPF_07855</name>
</gene>
<dbReference type="Pfam" id="PF01979">
    <property type="entry name" value="Amidohydro_1"/>
    <property type="match status" value="1"/>
</dbReference>
<feature type="binding site" evidence="4">
    <location>
        <position position="220"/>
    </location>
    <ligand>
        <name>substrate</name>
    </ligand>
</feature>
<name>A0ABW2NQI9_9BACL</name>
<dbReference type="Gene3D" id="2.30.40.10">
    <property type="entry name" value="Urease, subunit C, domain 1"/>
    <property type="match status" value="1"/>
</dbReference>
<evidence type="ECO:0000313" key="6">
    <source>
        <dbReference type="EMBL" id="MFC7371587.1"/>
    </source>
</evidence>
<comment type="function">
    <text evidence="4">Catalyzes the deamination of 5-methylthioadenosine and S-adenosyl-L-homocysteine into 5-methylthioinosine and S-inosyl-L-homocysteine, respectively. Is also able to deaminate adenosine.</text>
</comment>
<evidence type="ECO:0000256" key="1">
    <source>
        <dbReference type="ARBA" id="ARBA00022723"/>
    </source>
</evidence>
<dbReference type="EC" id="3.5.4.28" evidence="4"/>
<feature type="domain" description="Amidohydrolase-related" evidence="5">
    <location>
        <begin position="64"/>
        <end position="409"/>
    </location>
</feature>
<dbReference type="Proteomes" id="UP001596549">
    <property type="component" value="Unassembled WGS sequence"/>
</dbReference>
<accession>A0ABW2NQI9</accession>
<feature type="binding site" evidence="4">
    <location>
        <position position="73"/>
    </location>
    <ligand>
        <name>Zn(2+)</name>
        <dbReference type="ChEBI" id="CHEBI:29105"/>
    </ligand>
</feature>
<dbReference type="Gene3D" id="3.20.20.140">
    <property type="entry name" value="Metal-dependent hydrolases"/>
    <property type="match status" value="1"/>
</dbReference>
<dbReference type="CDD" id="cd01298">
    <property type="entry name" value="ATZ_TRZ_like"/>
    <property type="match status" value="1"/>
</dbReference>